<accession>A0A6A5TEF8</accession>
<organism evidence="1 2">
    <name type="scientific">Byssothecium circinans</name>
    <dbReference type="NCBI Taxonomy" id="147558"/>
    <lineage>
        <taxon>Eukaryota</taxon>
        <taxon>Fungi</taxon>
        <taxon>Dikarya</taxon>
        <taxon>Ascomycota</taxon>
        <taxon>Pezizomycotina</taxon>
        <taxon>Dothideomycetes</taxon>
        <taxon>Pleosporomycetidae</taxon>
        <taxon>Pleosporales</taxon>
        <taxon>Massarineae</taxon>
        <taxon>Massarinaceae</taxon>
        <taxon>Byssothecium</taxon>
    </lineage>
</organism>
<evidence type="ECO:0000313" key="2">
    <source>
        <dbReference type="Proteomes" id="UP000800035"/>
    </source>
</evidence>
<name>A0A6A5TEF8_9PLEO</name>
<gene>
    <name evidence="1" type="ORF">CC80DRAFT_539555</name>
</gene>
<evidence type="ECO:0008006" key="3">
    <source>
        <dbReference type="Google" id="ProtNLM"/>
    </source>
</evidence>
<dbReference type="OrthoDB" id="3794267at2759"/>
<dbReference type="PANTHER" id="PTHR38886:SF1">
    <property type="entry name" value="NACHT-NTPASE AND P-LOOP NTPASES N-TERMINAL DOMAIN-CONTAINING PROTEIN"/>
    <property type="match status" value="1"/>
</dbReference>
<proteinExistence type="predicted"/>
<reference evidence="1" key="1">
    <citation type="journal article" date="2020" name="Stud. Mycol.">
        <title>101 Dothideomycetes genomes: a test case for predicting lifestyles and emergence of pathogens.</title>
        <authorList>
            <person name="Haridas S."/>
            <person name="Albert R."/>
            <person name="Binder M."/>
            <person name="Bloem J."/>
            <person name="Labutti K."/>
            <person name="Salamov A."/>
            <person name="Andreopoulos B."/>
            <person name="Baker S."/>
            <person name="Barry K."/>
            <person name="Bills G."/>
            <person name="Bluhm B."/>
            <person name="Cannon C."/>
            <person name="Castanera R."/>
            <person name="Culley D."/>
            <person name="Daum C."/>
            <person name="Ezra D."/>
            <person name="Gonzalez J."/>
            <person name="Henrissat B."/>
            <person name="Kuo A."/>
            <person name="Liang C."/>
            <person name="Lipzen A."/>
            <person name="Lutzoni F."/>
            <person name="Magnuson J."/>
            <person name="Mondo S."/>
            <person name="Nolan M."/>
            <person name="Ohm R."/>
            <person name="Pangilinan J."/>
            <person name="Park H.-J."/>
            <person name="Ramirez L."/>
            <person name="Alfaro M."/>
            <person name="Sun H."/>
            <person name="Tritt A."/>
            <person name="Yoshinaga Y."/>
            <person name="Zwiers L.-H."/>
            <person name="Turgeon B."/>
            <person name="Goodwin S."/>
            <person name="Spatafora J."/>
            <person name="Crous P."/>
            <person name="Grigoriev I."/>
        </authorList>
    </citation>
    <scope>NUCLEOTIDE SEQUENCE</scope>
    <source>
        <strain evidence="1">CBS 675.92</strain>
    </source>
</reference>
<dbReference type="Proteomes" id="UP000800035">
    <property type="component" value="Unassembled WGS sequence"/>
</dbReference>
<dbReference type="PANTHER" id="PTHR38886">
    <property type="entry name" value="SESA DOMAIN-CONTAINING PROTEIN"/>
    <property type="match status" value="1"/>
</dbReference>
<dbReference type="AlphaFoldDB" id="A0A6A5TEF8"/>
<sequence>MSFGYSVGDVIALGKLIADISSCLQSSGGSKSEYQELQRELDILHRTLYQLDQLPPSLPTPSVHIVKCLTLNCRSTLEQFITKTRKYERSLGVQSQPSMLRGATDKIRWGVQEKDEVRKLQAHLNTHNSMIHTHLLLLNASQMNAGFMRLEKSSDRIQEVTEDTQQSVNQVFRSIESQRSFLYGLAVSVPKILSAFAKDFGAPLEKAVQMLTGLCYSVEQIHAILVRIRPSATSADTRWTFFQEPIVVEDAFGIKFPVPSEYDSDLLQTIVAERYLKSCSVRNIDTERYELFLSWDTTNAVTPSTSILPGSQITMAIPSMQNDF</sequence>
<keyword evidence="2" id="KW-1185">Reference proteome</keyword>
<dbReference type="EMBL" id="ML977025">
    <property type="protein sequence ID" value="KAF1950494.1"/>
    <property type="molecule type" value="Genomic_DNA"/>
</dbReference>
<evidence type="ECO:0000313" key="1">
    <source>
        <dbReference type="EMBL" id="KAF1950494.1"/>
    </source>
</evidence>
<protein>
    <recommendedName>
        <fullName evidence="3">Fungal N-terminal domain-containing protein</fullName>
    </recommendedName>
</protein>